<keyword evidence="5" id="KW-0547">Nucleotide-binding</keyword>
<sequence length="385" mass="43543">MNINIARYFNQQAVHITFIVIFFILILPDHPSPYKPILIFHAIFAACYVWMAMMLNGQWNFKRFFLVVCVLAALIFIVRLLFSDYPDHRMFWPMLYLLGTAHSKWNRSTVILAVFTVCFIFFLMLIDGLSFGALIAAVLMYAAVRNQSLLREAHDKNEKQLQQLNDAYSELQQSSIHTMRYAALTERTRLARDIHDGLGHHMTSLIVQLQALKLMISKEPAAAEESVDDILKIARNGLEEIRSSVKEWSNDEKGLGPVALQGLVSLMEGHSLMKIAYKETGIISEWTVECSVILYRILQEALTNILKHADATEVNIIVKEENEYVEMLITDDGHFSSEKPLNLGFGLSGMMERCKSAGGSIHFSANSPKGLKIKAKIPLNFTASV</sequence>
<reference evidence="12" key="1">
    <citation type="submission" date="2023-07" db="EMBL/GenBank/DDBJ databases">
        <title>Fictibacillus sp. isolated from freshwater pond.</title>
        <authorList>
            <person name="Kirdat K."/>
            <person name="Bhat A."/>
            <person name="Mourya A."/>
            <person name="Yadav A."/>
        </authorList>
    </citation>
    <scope>NUCLEOTIDE SEQUENCE</scope>
    <source>
        <strain evidence="12">NE201</strain>
    </source>
</reference>
<evidence type="ECO:0000256" key="8">
    <source>
        <dbReference type="ARBA" id="ARBA00023012"/>
    </source>
</evidence>
<evidence type="ECO:0000256" key="3">
    <source>
        <dbReference type="ARBA" id="ARBA00022553"/>
    </source>
</evidence>
<feature type="transmembrane region" description="Helical" evidence="9">
    <location>
        <begin position="34"/>
        <end position="52"/>
    </location>
</feature>
<comment type="catalytic activity">
    <reaction evidence="1">
        <text>ATP + protein L-histidine = ADP + protein N-phospho-L-histidine.</text>
        <dbReference type="EC" id="2.7.13.3"/>
    </reaction>
</comment>
<evidence type="ECO:0000256" key="9">
    <source>
        <dbReference type="SAM" id="Phobius"/>
    </source>
</evidence>
<dbReference type="InterPro" id="IPR050482">
    <property type="entry name" value="Sensor_HK_TwoCompSys"/>
</dbReference>
<protein>
    <recommendedName>
        <fullName evidence="2">histidine kinase</fullName>
        <ecNumber evidence="2">2.7.13.3</ecNumber>
    </recommendedName>
</protein>
<accession>A0ABT8HYY3</accession>
<dbReference type="Pfam" id="PF07730">
    <property type="entry name" value="HisKA_3"/>
    <property type="match status" value="1"/>
</dbReference>
<dbReference type="InterPro" id="IPR003594">
    <property type="entry name" value="HATPase_dom"/>
</dbReference>
<evidence type="ECO:0000256" key="7">
    <source>
        <dbReference type="ARBA" id="ARBA00022840"/>
    </source>
</evidence>
<dbReference type="InterPro" id="IPR011712">
    <property type="entry name" value="Sig_transdc_His_kin_sub3_dim/P"/>
</dbReference>
<keyword evidence="4" id="KW-0808">Transferase</keyword>
<comment type="caution">
    <text evidence="12">The sequence shown here is derived from an EMBL/GenBank/DDBJ whole genome shotgun (WGS) entry which is preliminary data.</text>
</comment>
<evidence type="ECO:0000259" key="11">
    <source>
        <dbReference type="Pfam" id="PF07730"/>
    </source>
</evidence>
<dbReference type="Gene3D" id="3.30.565.10">
    <property type="entry name" value="Histidine kinase-like ATPase, C-terminal domain"/>
    <property type="match status" value="1"/>
</dbReference>
<keyword evidence="9" id="KW-0812">Transmembrane</keyword>
<keyword evidence="3" id="KW-0597">Phosphoprotein</keyword>
<gene>
    <name evidence="12" type="ORF">QYB97_15965</name>
</gene>
<dbReference type="Proteomes" id="UP001172721">
    <property type="component" value="Unassembled WGS sequence"/>
</dbReference>
<dbReference type="EMBL" id="JAUHTR010000008">
    <property type="protein sequence ID" value="MDN4525982.1"/>
    <property type="molecule type" value="Genomic_DNA"/>
</dbReference>
<keyword evidence="13" id="KW-1185">Reference proteome</keyword>
<feature type="transmembrane region" description="Helical" evidence="9">
    <location>
        <begin position="64"/>
        <end position="82"/>
    </location>
</feature>
<feature type="domain" description="Signal transduction histidine kinase subgroup 3 dimerisation and phosphoacceptor" evidence="11">
    <location>
        <begin position="186"/>
        <end position="247"/>
    </location>
</feature>
<keyword evidence="6 12" id="KW-0418">Kinase</keyword>
<evidence type="ECO:0000256" key="5">
    <source>
        <dbReference type="ARBA" id="ARBA00022741"/>
    </source>
</evidence>
<dbReference type="Gene3D" id="1.20.5.1930">
    <property type="match status" value="1"/>
</dbReference>
<evidence type="ECO:0000256" key="6">
    <source>
        <dbReference type="ARBA" id="ARBA00022777"/>
    </source>
</evidence>
<evidence type="ECO:0000313" key="13">
    <source>
        <dbReference type="Proteomes" id="UP001172721"/>
    </source>
</evidence>
<organism evidence="12 13">
    <name type="scientific">Fictibacillus fluitans</name>
    <dbReference type="NCBI Taxonomy" id="3058422"/>
    <lineage>
        <taxon>Bacteria</taxon>
        <taxon>Bacillati</taxon>
        <taxon>Bacillota</taxon>
        <taxon>Bacilli</taxon>
        <taxon>Bacillales</taxon>
        <taxon>Fictibacillaceae</taxon>
        <taxon>Fictibacillus</taxon>
    </lineage>
</organism>
<dbReference type="InterPro" id="IPR036890">
    <property type="entry name" value="HATPase_C_sf"/>
</dbReference>
<keyword evidence="12" id="KW-0328">Glycosyltransferase</keyword>
<keyword evidence="7" id="KW-0067">ATP-binding</keyword>
<name>A0ABT8HYY3_9BACL</name>
<dbReference type="Pfam" id="PF02518">
    <property type="entry name" value="HATPase_c"/>
    <property type="match status" value="1"/>
</dbReference>
<dbReference type="PANTHER" id="PTHR24421">
    <property type="entry name" value="NITRATE/NITRITE SENSOR PROTEIN NARX-RELATED"/>
    <property type="match status" value="1"/>
</dbReference>
<feature type="domain" description="Histidine kinase/HSP90-like ATPase" evidence="10">
    <location>
        <begin position="293"/>
        <end position="379"/>
    </location>
</feature>
<keyword evidence="9" id="KW-0472">Membrane</keyword>
<dbReference type="CDD" id="cd16917">
    <property type="entry name" value="HATPase_UhpB-NarQ-NarX-like"/>
    <property type="match status" value="1"/>
</dbReference>
<feature type="transmembrane region" description="Helical" evidence="9">
    <location>
        <begin position="111"/>
        <end position="144"/>
    </location>
</feature>
<keyword evidence="8" id="KW-0902">Two-component regulatory system</keyword>
<feature type="transmembrane region" description="Helical" evidence="9">
    <location>
        <begin position="12"/>
        <end position="28"/>
    </location>
</feature>
<evidence type="ECO:0000256" key="1">
    <source>
        <dbReference type="ARBA" id="ARBA00000085"/>
    </source>
</evidence>
<dbReference type="GO" id="GO:0016301">
    <property type="term" value="F:kinase activity"/>
    <property type="evidence" value="ECO:0007669"/>
    <property type="project" value="UniProtKB-KW"/>
</dbReference>
<dbReference type="GO" id="GO:0016757">
    <property type="term" value="F:glycosyltransferase activity"/>
    <property type="evidence" value="ECO:0007669"/>
    <property type="project" value="UniProtKB-KW"/>
</dbReference>
<evidence type="ECO:0000256" key="2">
    <source>
        <dbReference type="ARBA" id="ARBA00012438"/>
    </source>
</evidence>
<keyword evidence="9" id="KW-1133">Transmembrane helix</keyword>
<evidence type="ECO:0000256" key="4">
    <source>
        <dbReference type="ARBA" id="ARBA00022679"/>
    </source>
</evidence>
<evidence type="ECO:0000259" key="10">
    <source>
        <dbReference type="Pfam" id="PF02518"/>
    </source>
</evidence>
<dbReference type="SUPFAM" id="SSF55874">
    <property type="entry name" value="ATPase domain of HSP90 chaperone/DNA topoisomerase II/histidine kinase"/>
    <property type="match status" value="1"/>
</dbReference>
<dbReference type="PANTHER" id="PTHR24421:SF10">
    <property type="entry name" value="NITRATE_NITRITE SENSOR PROTEIN NARQ"/>
    <property type="match status" value="1"/>
</dbReference>
<dbReference type="RefSeq" id="WP_301166999.1">
    <property type="nucleotide sequence ID" value="NZ_JAUHTR010000008.1"/>
</dbReference>
<proteinExistence type="predicted"/>
<evidence type="ECO:0000313" key="12">
    <source>
        <dbReference type="EMBL" id="MDN4525982.1"/>
    </source>
</evidence>
<dbReference type="EC" id="2.7.13.3" evidence="2"/>